<dbReference type="AlphaFoldDB" id="A0A1G7QD92"/>
<evidence type="ECO:0000313" key="1">
    <source>
        <dbReference type="EMBL" id="SDF96464.1"/>
    </source>
</evidence>
<sequence>MSGFMTSTTALKIFAAQVVAPDADNVRQHVFTPTPRPDGKRIGWVGLGDPLDLDFSFGIDHGQFMAFSLRIDERKPSGAAIKIRLAEALKEEAAANEGRVPRNRKKELKESITAAVTAKADYIPSLADCILDVDAKRLYVATTSESVLTSLLELFQQTFGVMPTQLFPQADMADVFAGLFRESATLDGTEVCANGCSVTLATPEQAEDAAQVAVVNNESAVATALEEGLRITKMALATRKDGEETFFTLSGDLAITGLKLPKGEKGDEDATFLLKADTCAQVASIVEALSK</sequence>
<dbReference type="OrthoDB" id="9940155at2"/>
<dbReference type="RefSeq" id="WP_092155017.1">
    <property type="nucleotide sequence ID" value="NZ_FNBX01000021.1"/>
</dbReference>
<dbReference type="GO" id="GO:0006310">
    <property type="term" value="P:DNA recombination"/>
    <property type="evidence" value="ECO:0007669"/>
    <property type="project" value="InterPro"/>
</dbReference>
<keyword evidence="1" id="KW-0540">Nuclease</keyword>
<dbReference type="Proteomes" id="UP000199355">
    <property type="component" value="Unassembled WGS sequence"/>
</dbReference>
<dbReference type="STRING" id="571438.SAMN05192586_1213"/>
<keyword evidence="2" id="KW-1185">Reference proteome</keyword>
<keyword evidence="1" id="KW-0269">Exonuclease</keyword>
<protein>
    <submittedName>
        <fullName evidence="1">Putative exonuclease, RdgC</fullName>
    </submittedName>
</protein>
<dbReference type="InterPro" id="IPR007476">
    <property type="entry name" value="RdgC"/>
</dbReference>
<proteinExistence type="predicted"/>
<name>A0A1G7QD92_9BACT</name>
<organism evidence="1 2">
    <name type="scientific">Desulfovibrio legallii</name>
    <dbReference type="NCBI Taxonomy" id="571438"/>
    <lineage>
        <taxon>Bacteria</taxon>
        <taxon>Pseudomonadati</taxon>
        <taxon>Thermodesulfobacteriota</taxon>
        <taxon>Desulfovibrionia</taxon>
        <taxon>Desulfovibrionales</taxon>
        <taxon>Desulfovibrionaceae</taxon>
        <taxon>Desulfovibrio</taxon>
    </lineage>
</organism>
<dbReference type="GO" id="GO:0004527">
    <property type="term" value="F:exonuclease activity"/>
    <property type="evidence" value="ECO:0007669"/>
    <property type="project" value="UniProtKB-KW"/>
</dbReference>
<evidence type="ECO:0000313" key="2">
    <source>
        <dbReference type="Proteomes" id="UP000199355"/>
    </source>
</evidence>
<gene>
    <name evidence="1" type="ORF">SAMN05192586_1213</name>
</gene>
<keyword evidence="1" id="KW-0378">Hydrolase</keyword>
<dbReference type="Pfam" id="PF04381">
    <property type="entry name" value="RdgC"/>
    <property type="match status" value="1"/>
</dbReference>
<dbReference type="EMBL" id="FNBX01000021">
    <property type="protein sequence ID" value="SDF96464.1"/>
    <property type="molecule type" value="Genomic_DNA"/>
</dbReference>
<accession>A0A1G7QD92</accession>
<reference evidence="2" key="1">
    <citation type="submission" date="2016-10" db="EMBL/GenBank/DDBJ databases">
        <authorList>
            <person name="Varghese N."/>
            <person name="Submissions S."/>
        </authorList>
    </citation>
    <scope>NUCLEOTIDE SEQUENCE [LARGE SCALE GENOMIC DNA]</scope>
    <source>
        <strain evidence="2">KHC7</strain>
    </source>
</reference>